<name>A0A193LCN7_9GAMM</name>
<dbReference type="STRING" id="1548547.BA177_02875"/>
<sequence length="122" mass="13998">MTRASEFRECFHALRDILRPYARDLIVTHDSATNYSLDTKHIMQNKKPLFFAAVQIKKNYVSFHLMPVYVNPDLLCALSDNLKSRMHGKSCFNLQSHDKVLAAELAELVQAAYADYQRSGYA</sequence>
<reference evidence="1 2" key="1">
    <citation type="submission" date="2016-06" db="EMBL/GenBank/DDBJ databases">
        <title>Complete genome sequence of a deep-branching marine Gamma Proteobacterium Woeseia oceani type strain XK5.</title>
        <authorList>
            <person name="Mu D."/>
            <person name="Du Z."/>
        </authorList>
    </citation>
    <scope>NUCLEOTIDE SEQUENCE [LARGE SCALE GENOMIC DNA]</scope>
    <source>
        <strain evidence="1 2">XK5</strain>
    </source>
</reference>
<proteinExistence type="predicted"/>
<dbReference type="OrthoDB" id="6331972at2"/>
<dbReference type="Proteomes" id="UP000092695">
    <property type="component" value="Chromosome"/>
</dbReference>
<evidence type="ECO:0000313" key="2">
    <source>
        <dbReference type="Proteomes" id="UP000092695"/>
    </source>
</evidence>
<evidence type="ECO:0008006" key="3">
    <source>
        <dbReference type="Google" id="ProtNLM"/>
    </source>
</evidence>
<dbReference type="KEGG" id="woc:BA177_02875"/>
<dbReference type="RefSeq" id="WP_068612605.1">
    <property type="nucleotide sequence ID" value="NZ_CP016268.1"/>
</dbReference>
<evidence type="ECO:0000313" key="1">
    <source>
        <dbReference type="EMBL" id="ANO50300.1"/>
    </source>
</evidence>
<gene>
    <name evidence="1" type="ORF">BA177_02875</name>
</gene>
<dbReference type="AlphaFoldDB" id="A0A193LCN7"/>
<organism evidence="1 2">
    <name type="scientific">Woeseia oceani</name>
    <dbReference type="NCBI Taxonomy" id="1548547"/>
    <lineage>
        <taxon>Bacteria</taxon>
        <taxon>Pseudomonadati</taxon>
        <taxon>Pseudomonadota</taxon>
        <taxon>Gammaproteobacteria</taxon>
        <taxon>Woeseiales</taxon>
        <taxon>Woeseiaceae</taxon>
        <taxon>Woeseia</taxon>
    </lineage>
</organism>
<dbReference type="EMBL" id="CP016268">
    <property type="protein sequence ID" value="ANO50300.1"/>
    <property type="molecule type" value="Genomic_DNA"/>
</dbReference>
<accession>A0A193LCN7</accession>
<protein>
    <recommendedName>
        <fullName evidence="3">YdhG-like domain-containing protein</fullName>
    </recommendedName>
</protein>
<keyword evidence="2" id="KW-1185">Reference proteome</keyword>